<organism evidence="2 3">
    <name type="scientific">Rhodococcoides corynebacterioides</name>
    <dbReference type="NCBI Taxonomy" id="53972"/>
    <lineage>
        <taxon>Bacteria</taxon>
        <taxon>Bacillati</taxon>
        <taxon>Actinomycetota</taxon>
        <taxon>Actinomycetes</taxon>
        <taxon>Mycobacteriales</taxon>
        <taxon>Nocardiaceae</taxon>
        <taxon>Rhodococcoides</taxon>
    </lineage>
</organism>
<keyword evidence="1" id="KW-0472">Membrane</keyword>
<feature type="transmembrane region" description="Helical" evidence="1">
    <location>
        <begin position="374"/>
        <end position="395"/>
    </location>
</feature>
<keyword evidence="1" id="KW-0812">Transmembrane</keyword>
<comment type="caution">
    <text evidence="2">The sequence shown here is derived from an EMBL/GenBank/DDBJ whole genome shotgun (WGS) entry which is preliminary data.</text>
</comment>
<accession>A0ABS2KZ42</accession>
<dbReference type="RefSeq" id="WP_204869846.1">
    <property type="nucleotide sequence ID" value="NZ_JAFBBK010000001.1"/>
</dbReference>
<sequence>MRSELLAHGLGGSTDLPIPVTYALIGGAWALAASFAVLLLAWKTPRLSPDRHMVRTPLAGVVDAPAFRAAVGAASVALAVWVGAASVLGPQDASNALLGVFYVLVWVGLVPASLVFGPVWRIVSPVRALYRVLPHGRPRTLPDGIGVVPAVLGLLAFVWLELASSDPGSVAAVRTWCLLYVVILLGGALIFGEEWFARADPFEVFSDTVARLSILARDTETRALVLRNPLDGAATLPVRRGTVAVTATLLGSTAFDSLAQTPSWKSFARDLGDPVLIRTAGLLACVAVVGSAFWLAARTTGGVTRERRAQLPGLLAHSLIPIVVGYFFAHYLTYLVEKGQQSVFTLFDPFDRGWNPLGIADASVNYALSSHPSVVASITVLCVVIGHIVGVTLAHDAALRLLPKKDALLGELALMLVMVLYTFLGLFLLFGA</sequence>
<keyword evidence="3" id="KW-1185">Reference proteome</keyword>
<evidence type="ECO:0000313" key="3">
    <source>
        <dbReference type="Proteomes" id="UP000703038"/>
    </source>
</evidence>
<evidence type="ECO:0000313" key="2">
    <source>
        <dbReference type="EMBL" id="MBM7417210.1"/>
    </source>
</evidence>
<protein>
    <recommendedName>
        <fullName evidence="4">Fenitrothion hydrolase</fullName>
    </recommendedName>
</protein>
<keyword evidence="1" id="KW-1133">Transmembrane helix</keyword>
<feature type="transmembrane region" description="Helical" evidence="1">
    <location>
        <begin position="172"/>
        <end position="191"/>
    </location>
</feature>
<evidence type="ECO:0000256" key="1">
    <source>
        <dbReference type="SAM" id="Phobius"/>
    </source>
</evidence>
<name>A0ABS2KZ42_9NOCA</name>
<dbReference type="Proteomes" id="UP000703038">
    <property type="component" value="Unassembled WGS sequence"/>
</dbReference>
<feature type="transmembrane region" description="Helical" evidence="1">
    <location>
        <begin position="237"/>
        <end position="255"/>
    </location>
</feature>
<dbReference type="EMBL" id="JAFBBK010000001">
    <property type="protein sequence ID" value="MBM7417210.1"/>
    <property type="molecule type" value="Genomic_DNA"/>
</dbReference>
<feature type="transmembrane region" description="Helical" evidence="1">
    <location>
        <begin position="141"/>
        <end position="160"/>
    </location>
</feature>
<gene>
    <name evidence="2" type="ORF">JOE42_003943</name>
</gene>
<feature type="transmembrane region" description="Helical" evidence="1">
    <location>
        <begin position="62"/>
        <end position="84"/>
    </location>
</feature>
<reference evidence="2 3" key="1">
    <citation type="submission" date="2021-01" db="EMBL/GenBank/DDBJ databases">
        <title>Genomics of switchgrass bacterial isolates.</title>
        <authorList>
            <person name="Shade A."/>
        </authorList>
    </citation>
    <scope>NUCLEOTIDE SEQUENCE [LARGE SCALE GENOMIC DNA]</scope>
    <source>
        <strain evidence="2 3">PvP111</strain>
    </source>
</reference>
<feature type="transmembrane region" description="Helical" evidence="1">
    <location>
        <begin position="96"/>
        <end position="120"/>
    </location>
</feature>
<evidence type="ECO:0008006" key="4">
    <source>
        <dbReference type="Google" id="ProtNLM"/>
    </source>
</evidence>
<feature type="transmembrane region" description="Helical" evidence="1">
    <location>
        <begin position="275"/>
        <end position="297"/>
    </location>
</feature>
<proteinExistence type="predicted"/>
<feature type="transmembrane region" description="Helical" evidence="1">
    <location>
        <begin position="20"/>
        <end position="42"/>
    </location>
</feature>
<feature type="transmembrane region" description="Helical" evidence="1">
    <location>
        <begin position="309"/>
        <end position="329"/>
    </location>
</feature>
<feature type="transmembrane region" description="Helical" evidence="1">
    <location>
        <begin position="407"/>
        <end position="430"/>
    </location>
</feature>